<evidence type="ECO:0000256" key="2">
    <source>
        <dbReference type="ARBA" id="ARBA00022840"/>
    </source>
</evidence>
<dbReference type="Gene3D" id="3.30.420.40">
    <property type="match status" value="2"/>
</dbReference>
<feature type="coiled-coil region" evidence="4">
    <location>
        <begin position="951"/>
        <end position="1018"/>
    </location>
</feature>
<keyword evidence="1" id="KW-0547">Nucleotide-binding</keyword>
<dbReference type="GO" id="GO:0030968">
    <property type="term" value="P:endoplasmic reticulum unfolded protein response"/>
    <property type="evidence" value="ECO:0007669"/>
    <property type="project" value="TreeGrafter"/>
</dbReference>
<evidence type="ECO:0000256" key="6">
    <source>
        <dbReference type="SAM" id="SignalP"/>
    </source>
</evidence>
<dbReference type="InterPro" id="IPR013126">
    <property type="entry name" value="Hsp_70_fam"/>
</dbReference>
<evidence type="ECO:0000313" key="9">
    <source>
        <dbReference type="Proteomes" id="UP001642409"/>
    </source>
</evidence>
<dbReference type="Gene3D" id="3.90.640.10">
    <property type="entry name" value="Actin, Chain A, domain 4"/>
    <property type="match status" value="1"/>
</dbReference>
<feature type="compositionally biased region" description="Basic residues" evidence="5">
    <location>
        <begin position="843"/>
        <end position="856"/>
    </location>
</feature>
<protein>
    <submittedName>
        <fullName evidence="7">Heat shock protein 70</fullName>
    </submittedName>
    <submittedName>
        <fullName evidence="8">Heat_shock protein 70</fullName>
    </submittedName>
</protein>
<feature type="region of interest" description="Disordered" evidence="5">
    <location>
        <begin position="811"/>
        <end position="856"/>
    </location>
</feature>
<evidence type="ECO:0000256" key="4">
    <source>
        <dbReference type="SAM" id="Coils"/>
    </source>
</evidence>
<dbReference type="EMBL" id="CAXDID020000083">
    <property type="protein sequence ID" value="CAL6019445.1"/>
    <property type="molecule type" value="Genomic_DNA"/>
</dbReference>
<accession>A0AA86ULJ0</accession>
<dbReference type="Pfam" id="PF00012">
    <property type="entry name" value="HSP70"/>
    <property type="match status" value="1"/>
</dbReference>
<evidence type="ECO:0000256" key="5">
    <source>
        <dbReference type="SAM" id="MobiDB-lite"/>
    </source>
</evidence>
<reference evidence="8 9" key="2">
    <citation type="submission" date="2024-07" db="EMBL/GenBank/DDBJ databases">
        <authorList>
            <person name="Akdeniz Z."/>
        </authorList>
    </citation>
    <scope>NUCLEOTIDE SEQUENCE [LARGE SCALE GENOMIC DNA]</scope>
</reference>
<keyword evidence="7" id="KW-0346">Stress response</keyword>
<comment type="caution">
    <text evidence="7">The sequence shown here is derived from an EMBL/GenBank/DDBJ whole genome shotgun (WGS) entry which is preliminary data.</text>
</comment>
<sequence>MLLIRILAFDAIIDLGAATFQVGTLRRVGSGNPIEAILNSESKRYSPTIVAFDGEQFHVGEHGSAYFKRNPGPVFRYFTNQPVAPLTQFANDPEAPELEDIQGYQAVLLITALMNHIVTNMIRRSDTNVDVTLIHPPKWSLSQLSAFKSAVEQLPNTTLFMTVPTPAAVVITHLANRMKDFDKEKMGQQFVVIDIGASATEVSVIQAKYVEETNDVEVTVMHNEDYSKGGDDITACLANKNVIPHIHTYSEKNFKLKKRIDDAVEKAKIALSAQTFTKLTVEAALGPQEDFAIEMTKDMVDECVDEIFSYENIAHFQNIAFHINPDFPVEDNFYLFYGGSSRVPKIQQIFEEFFGSAILKTVNMDEGAIYGGGLVAARHIVGFKVANRFNTFDNTRPHLYYLDEERNQTTQLYRLNPNVKYQFQADFPSYEADTFQVGNGTFSVTHINESFYWETDESGERKKKSSQMHNTANIDYTKIIVNPDPFKTLKFVTFTDEDKKDEVYFTYQCNLTIAKFDHQALIKKYESKKKPGEASTGMAGVKVQKLPEIRRDAEKYSSTVRGFQDLLMKHLSDEQTQKNYDLKLVVNFTSDSTSMPNLTYVAMHVINKNNIKHKEDFLDEFVFEPKCEYKHNAKFMVDEFMFREAFNVVWDSNDIQVKRKQYEDSFNMIETILINADEFLERYPGADESEGNHLVYADEADFLRVAIDDARYFMQHAHYLPHCPCVECLDERIADLDAVLNRVVSLQANISMHVELAQCRVDVEKKFNGALKAMNDAMSAAQELQDSEKGAHYQRTMEVCNLIKAVEIDKDEDKKDKDKDKDKKKKDKETEEQSQESEVDRLKKLKKHQGKQKGPKHVLEKQYFEDLFYLYGMTKNLPESETKGLENFYTKAMMKKLRKSSNDCGFLNGSYTNMIKKMENYTNMKNGTKKDWYEFKGKFEQEMKLRPETPCEKIKNKTKDIDKEATELDKKVKDVKGELERARLTKVVENLFQQAQDYKRLMTNLDKVQKAIQTKNHQVIAEIISKEVGMTITDQQIEKVLQSSHKQKIEEADLDSVDRVFDDIKDFVKNLIAEGKDEL</sequence>
<dbReference type="SUPFAM" id="SSF53067">
    <property type="entry name" value="Actin-like ATPase domain"/>
    <property type="match status" value="2"/>
</dbReference>
<keyword evidence="9" id="KW-1185">Reference proteome</keyword>
<dbReference type="GO" id="GO:0034663">
    <property type="term" value="C:endoplasmic reticulum chaperone complex"/>
    <property type="evidence" value="ECO:0007669"/>
    <property type="project" value="TreeGrafter"/>
</dbReference>
<feature type="chain" id="PRO_5041721790" evidence="6">
    <location>
        <begin position="19"/>
        <end position="1079"/>
    </location>
</feature>
<dbReference type="Proteomes" id="UP001642409">
    <property type="component" value="Unassembled WGS sequence"/>
</dbReference>
<evidence type="ECO:0000313" key="7">
    <source>
        <dbReference type="EMBL" id="CAI9944053.1"/>
    </source>
</evidence>
<proteinExistence type="predicted"/>
<dbReference type="EMBL" id="CATOUU010000721">
    <property type="protein sequence ID" value="CAI9944053.1"/>
    <property type="molecule type" value="Genomic_DNA"/>
</dbReference>
<name>A0AA86ULJ0_9EUKA</name>
<reference evidence="7" key="1">
    <citation type="submission" date="2023-06" db="EMBL/GenBank/DDBJ databases">
        <authorList>
            <person name="Kurt Z."/>
        </authorList>
    </citation>
    <scope>NUCLEOTIDE SEQUENCE</scope>
</reference>
<dbReference type="Gene3D" id="3.30.30.30">
    <property type="match status" value="1"/>
</dbReference>
<keyword evidence="4" id="KW-0175">Coiled coil</keyword>
<feature type="signal peptide" evidence="6">
    <location>
        <begin position="1"/>
        <end position="18"/>
    </location>
</feature>
<keyword evidence="3" id="KW-0143">Chaperone</keyword>
<organism evidence="7">
    <name type="scientific">Hexamita inflata</name>
    <dbReference type="NCBI Taxonomy" id="28002"/>
    <lineage>
        <taxon>Eukaryota</taxon>
        <taxon>Metamonada</taxon>
        <taxon>Diplomonadida</taxon>
        <taxon>Hexamitidae</taxon>
        <taxon>Hexamitinae</taxon>
        <taxon>Hexamita</taxon>
    </lineage>
</organism>
<keyword evidence="6" id="KW-0732">Signal</keyword>
<evidence type="ECO:0000313" key="8">
    <source>
        <dbReference type="EMBL" id="CAL6019445.1"/>
    </source>
</evidence>
<dbReference type="PANTHER" id="PTHR45639:SF3">
    <property type="entry name" value="HYPOXIA UP-REGULATED PROTEIN 1"/>
    <property type="match status" value="1"/>
</dbReference>
<dbReference type="GO" id="GO:0140662">
    <property type="term" value="F:ATP-dependent protein folding chaperone"/>
    <property type="evidence" value="ECO:0007669"/>
    <property type="project" value="InterPro"/>
</dbReference>
<dbReference type="AlphaFoldDB" id="A0AA86ULJ0"/>
<evidence type="ECO:0000256" key="3">
    <source>
        <dbReference type="ARBA" id="ARBA00023186"/>
    </source>
</evidence>
<evidence type="ECO:0000256" key="1">
    <source>
        <dbReference type="ARBA" id="ARBA00022741"/>
    </source>
</evidence>
<dbReference type="PANTHER" id="PTHR45639">
    <property type="entry name" value="HSC70CB, ISOFORM G-RELATED"/>
    <property type="match status" value="1"/>
</dbReference>
<gene>
    <name evidence="8" type="ORF">HINF_LOCUS26950</name>
    <name evidence="7" type="ORF">HINF_LOCUS31698</name>
</gene>
<dbReference type="InterPro" id="IPR043129">
    <property type="entry name" value="ATPase_NBD"/>
</dbReference>
<feature type="compositionally biased region" description="Basic and acidic residues" evidence="5">
    <location>
        <begin position="811"/>
        <end position="831"/>
    </location>
</feature>
<dbReference type="GO" id="GO:0005524">
    <property type="term" value="F:ATP binding"/>
    <property type="evidence" value="ECO:0007669"/>
    <property type="project" value="UniProtKB-KW"/>
</dbReference>
<keyword evidence="2" id="KW-0067">ATP-binding</keyword>